<feature type="non-terminal residue" evidence="15">
    <location>
        <position position="1"/>
    </location>
</feature>
<keyword evidence="6 14" id="KW-0808">Transferase</keyword>
<accession>A0A7L2A8F6</accession>
<comment type="catalytic activity">
    <reaction evidence="13 14">
        <text>L-arginyl-[protein] + NAD(+) = N(omega)-(ADP-D-ribosyl)-L-arginyl-[protein] + nicotinamide + H(+)</text>
        <dbReference type="Rhea" id="RHEA:19149"/>
        <dbReference type="Rhea" id="RHEA-COMP:10532"/>
        <dbReference type="Rhea" id="RHEA-COMP:15087"/>
        <dbReference type="ChEBI" id="CHEBI:15378"/>
        <dbReference type="ChEBI" id="CHEBI:17154"/>
        <dbReference type="ChEBI" id="CHEBI:29965"/>
        <dbReference type="ChEBI" id="CHEBI:57540"/>
        <dbReference type="ChEBI" id="CHEBI:142554"/>
        <dbReference type="EC" id="2.4.2.31"/>
    </reaction>
</comment>
<keyword evidence="5 14" id="KW-0328">Glycosyltransferase</keyword>
<evidence type="ECO:0000256" key="5">
    <source>
        <dbReference type="ARBA" id="ARBA00022676"/>
    </source>
</evidence>
<dbReference type="GO" id="GO:0090729">
    <property type="term" value="F:toxin activity"/>
    <property type="evidence" value="ECO:0007669"/>
    <property type="project" value="UniProtKB-KW"/>
</dbReference>
<evidence type="ECO:0000256" key="13">
    <source>
        <dbReference type="ARBA" id="ARBA00047597"/>
    </source>
</evidence>
<comment type="similarity">
    <text evidence="2 14">Belongs to the Arg-specific ADP-ribosyltransferase family.</text>
</comment>
<dbReference type="Gene3D" id="3.90.176.10">
    <property type="entry name" value="Toxin ADP-ribosyltransferase, Chain A, domain 1"/>
    <property type="match status" value="1"/>
</dbReference>
<dbReference type="InterPro" id="IPR000768">
    <property type="entry name" value="ART"/>
</dbReference>
<dbReference type="PANTHER" id="PTHR10339">
    <property type="entry name" value="ADP-RIBOSYLTRANSFERASE"/>
    <property type="match status" value="1"/>
</dbReference>
<protein>
    <recommendedName>
        <fullName evidence="14">NAD(P)(+)--arginine ADP-ribosyltransferase</fullName>
        <ecNumber evidence="14">2.4.2.31</ecNumber>
    </recommendedName>
    <alternativeName>
        <fullName evidence="14">Mono(ADP-ribosyl)transferase</fullName>
    </alternativeName>
</protein>
<evidence type="ECO:0000256" key="4">
    <source>
        <dbReference type="ARBA" id="ARBA00022656"/>
    </source>
</evidence>
<dbReference type="Proteomes" id="UP000524007">
    <property type="component" value="Unassembled WGS sequence"/>
</dbReference>
<dbReference type="InterPro" id="IPR050999">
    <property type="entry name" value="ADP-ribosyltransferase_ARG"/>
</dbReference>
<feature type="non-terminal residue" evidence="15">
    <location>
        <position position="286"/>
    </location>
</feature>
<evidence type="ECO:0000256" key="1">
    <source>
        <dbReference type="ARBA" id="ARBA00004613"/>
    </source>
</evidence>
<dbReference type="PROSITE" id="PS51996">
    <property type="entry name" value="TR_MART"/>
    <property type="match status" value="1"/>
</dbReference>
<evidence type="ECO:0000256" key="8">
    <source>
        <dbReference type="ARBA" id="ARBA00022729"/>
    </source>
</evidence>
<evidence type="ECO:0000256" key="7">
    <source>
        <dbReference type="ARBA" id="ARBA00022695"/>
    </source>
</evidence>
<dbReference type="GO" id="GO:0044194">
    <property type="term" value="C:cytolytic granule"/>
    <property type="evidence" value="ECO:0007669"/>
    <property type="project" value="UniProtKB-ARBA"/>
</dbReference>
<dbReference type="FunFam" id="3.90.176.10:FF:000001">
    <property type="entry name" value="NAD(P)(+)--arginine ADP-ribosyltransferase"/>
    <property type="match status" value="1"/>
</dbReference>
<dbReference type="GO" id="GO:0003950">
    <property type="term" value="F:NAD+ poly-ADP-ribosyltransferase activity"/>
    <property type="evidence" value="ECO:0007669"/>
    <property type="project" value="TreeGrafter"/>
</dbReference>
<feature type="chain" id="PRO_5029937531" description="NAD(P)(+)--arginine ADP-ribosyltransferase" evidence="14">
    <location>
        <begin position="20"/>
        <end position="286"/>
    </location>
</feature>
<sequence length="286" mass="31517">MAPLAHTLALLAMVMATMANEVKPLDMARVSSIGSGGGCRRAMTELLPALKRSEFQQNPLFARVWAEAAAEWQRWGPLESPLSPDQATAIMAYTMKDVYKEFNDAVRVAGRSRQEYRDNFHFKTLHVLLIQAMARLRDAQKGQCMEVFRRVCGVQFEAKRGDIVHFGELFSSLLSETTANCSWKETLFKVYTCQGVDVSFFSHNSLNCGILIPPFEIFEVTQVTKTGDKAVIQLRSTGTSSNDDCEWLEGDTTGDSLGGRGHPLAPFHLGGFLLATTAMAVATGIL</sequence>
<evidence type="ECO:0000256" key="2">
    <source>
        <dbReference type="ARBA" id="ARBA00009558"/>
    </source>
</evidence>
<evidence type="ECO:0000256" key="12">
    <source>
        <dbReference type="ARBA" id="ARBA00023157"/>
    </source>
</evidence>
<evidence type="ECO:0000256" key="3">
    <source>
        <dbReference type="ARBA" id="ARBA00022525"/>
    </source>
</evidence>
<evidence type="ECO:0000313" key="15">
    <source>
        <dbReference type="EMBL" id="NXP41910.1"/>
    </source>
</evidence>
<evidence type="ECO:0000256" key="10">
    <source>
        <dbReference type="ARBA" id="ARBA00023026"/>
    </source>
</evidence>
<dbReference type="GO" id="GO:0005615">
    <property type="term" value="C:extracellular space"/>
    <property type="evidence" value="ECO:0007669"/>
    <property type="project" value="UniProtKB-ARBA"/>
</dbReference>
<keyword evidence="9 14" id="KW-0521">NADP</keyword>
<comment type="subcellular location">
    <subcellularLocation>
        <location evidence="1">Secreted</location>
    </subcellularLocation>
</comment>
<dbReference type="EMBL" id="VXBY01005010">
    <property type="protein sequence ID" value="NXP41910.1"/>
    <property type="molecule type" value="Genomic_DNA"/>
</dbReference>
<keyword evidence="16" id="KW-1185">Reference proteome</keyword>
<dbReference type="GO" id="GO:0106274">
    <property type="term" value="F:NAD+-protein-arginine ADP-ribosyltransferase activity"/>
    <property type="evidence" value="ECO:0007669"/>
    <property type="project" value="UniProtKB-EC"/>
</dbReference>
<name>A0A7L2A8F6_LEILU</name>
<dbReference type="PRINTS" id="PR00970">
    <property type="entry name" value="RIBTRNSFRASE"/>
</dbReference>
<evidence type="ECO:0000313" key="16">
    <source>
        <dbReference type="Proteomes" id="UP000524007"/>
    </source>
</evidence>
<dbReference type="PANTHER" id="PTHR10339:SF25">
    <property type="entry name" value="SECRETED EXOENZYME S"/>
    <property type="match status" value="1"/>
</dbReference>
<keyword evidence="12" id="KW-1015">Disulfide bond</keyword>
<evidence type="ECO:0000256" key="11">
    <source>
        <dbReference type="ARBA" id="ARBA00023027"/>
    </source>
</evidence>
<dbReference type="AlphaFoldDB" id="A0A7L2A8F6"/>
<keyword evidence="7" id="KW-0548">Nucleotidyltransferase</keyword>
<dbReference type="GO" id="GO:0046677">
    <property type="term" value="P:response to antibiotic"/>
    <property type="evidence" value="ECO:0007669"/>
    <property type="project" value="UniProtKB-ARBA"/>
</dbReference>
<evidence type="ECO:0000256" key="14">
    <source>
        <dbReference type="RuleBase" id="RU361228"/>
    </source>
</evidence>
<keyword evidence="4" id="KW-0800">Toxin</keyword>
<comment type="caution">
    <text evidence="15">The sequence shown here is derived from an EMBL/GenBank/DDBJ whole genome shotgun (WGS) entry which is preliminary data.</text>
</comment>
<keyword evidence="11 14" id="KW-0520">NAD</keyword>
<dbReference type="Pfam" id="PF01129">
    <property type="entry name" value="ART"/>
    <property type="match status" value="1"/>
</dbReference>
<feature type="signal peptide" evidence="14">
    <location>
        <begin position="1"/>
        <end position="19"/>
    </location>
</feature>
<dbReference type="EC" id="2.4.2.31" evidence="14"/>
<evidence type="ECO:0000256" key="6">
    <source>
        <dbReference type="ARBA" id="ARBA00022679"/>
    </source>
</evidence>
<dbReference type="GO" id="GO:0016779">
    <property type="term" value="F:nucleotidyltransferase activity"/>
    <property type="evidence" value="ECO:0007669"/>
    <property type="project" value="UniProtKB-KW"/>
</dbReference>
<keyword evidence="8 14" id="KW-0732">Signal</keyword>
<keyword evidence="10" id="KW-0843">Virulence</keyword>
<gene>
    <name evidence="15" type="primary">Madprt_0</name>
    <name evidence="15" type="ORF">LEILUT_R14961</name>
</gene>
<evidence type="ECO:0000256" key="9">
    <source>
        <dbReference type="ARBA" id="ARBA00022857"/>
    </source>
</evidence>
<organism evidence="15 16">
    <name type="scientific">Leiothrix lutea</name>
    <name type="common">Red-billed leiothrix</name>
    <name type="synonym">Sylvia lutea</name>
    <dbReference type="NCBI Taxonomy" id="36275"/>
    <lineage>
        <taxon>Eukaryota</taxon>
        <taxon>Metazoa</taxon>
        <taxon>Chordata</taxon>
        <taxon>Craniata</taxon>
        <taxon>Vertebrata</taxon>
        <taxon>Euteleostomi</taxon>
        <taxon>Archelosauria</taxon>
        <taxon>Archosauria</taxon>
        <taxon>Dinosauria</taxon>
        <taxon>Saurischia</taxon>
        <taxon>Theropoda</taxon>
        <taxon>Coelurosauria</taxon>
        <taxon>Aves</taxon>
        <taxon>Neognathae</taxon>
        <taxon>Neoaves</taxon>
        <taxon>Telluraves</taxon>
        <taxon>Australaves</taxon>
        <taxon>Passeriformes</taxon>
        <taxon>Sylvioidea</taxon>
        <taxon>Leiothrichidae</taxon>
        <taxon>Leiothrix</taxon>
    </lineage>
</organism>
<keyword evidence="3" id="KW-0964">Secreted</keyword>
<proteinExistence type="inferred from homology"/>
<reference evidence="15 16" key="1">
    <citation type="submission" date="2019-09" db="EMBL/GenBank/DDBJ databases">
        <title>Bird 10,000 Genomes (B10K) Project - Family phase.</title>
        <authorList>
            <person name="Zhang G."/>
        </authorList>
    </citation>
    <scope>NUCLEOTIDE SEQUENCE [LARGE SCALE GENOMIC DNA]</scope>
    <source>
        <strain evidence="15">B10K-DU-002-43</strain>
        <tissue evidence="15">Muscle</tissue>
    </source>
</reference>
<dbReference type="SUPFAM" id="SSF56399">
    <property type="entry name" value="ADP-ribosylation"/>
    <property type="match status" value="1"/>
</dbReference>